<accession>N9L189</accession>
<dbReference type="InterPro" id="IPR000269">
    <property type="entry name" value="Cu_amine_oxidase"/>
</dbReference>
<dbReference type="InterPro" id="IPR036582">
    <property type="entry name" value="Mao_N_sf"/>
</dbReference>
<evidence type="ECO:0000313" key="13">
    <source>
        <dbReference type="Proteomes" id="UP000013021"/>
    </source>
</evidence>
<keyword evidence="4 6" id="KW-0560">Oxidoreductase</keyword>
<dbReference type="Pfam" id="PF01179">
    <property type="entry name" value="Cu_amine_oxid"/>
    <property type="match status" value="1"/>
</dbReference>
<evidence type="ECO:0000259" key="9">
    <source>
        <dbReference type="Pfam" id="PF02727"/>
    </source>
</evidence>
<keyword evidence="5 6" id="KW-0186">Copper</keyword>
<dbReference type="Gene3D" id="3.10.450.40">
    <property type="match status" value="2"/>
</dbReference>
<evidence type="ECO:0000256" key="7">
    <source>
        <dbReference type="SAM" id="SignalP"/>
    </source>
</evidence>
<evidence type="ECO:0000256" key="6">
    <source>
        <dbReference type="RuleBase" id="RU000672"/>
    </source>
</evidence>
<proteinExistence type="inferred from homology"/>
<dbReference type="Pfam" id="PF02728">
    <property type="entry name" value="Cu_amine_oxidN3"/>
    <property type="match status" value="1"/>
</dbReference>
<dbReference type="InterPro" id="IPR036460">
    <property type="entry name" value="Cu_amine_oxidase_C_sf"/>
</dbReference>
<keyword evidence="7" id="KW-0732">Signal</keyword>
<dbReference type="Pfam" id="PF07833">
    <property type="entry name" value="Cu_amine_oxidN1"/>
    <property type="match status" value="1"/>
</dbReference>
<dbReference type="InterPro" id="IPR015798">
    <property type="entry name" value="Cu_amine_oxidase_C"/>
</dbReference>
<dbReference type="AlphaFoldDB" id="N9L189"/>
<dbReference type="EMBL" id="APRE01000040">
    <property type="protein sequence ID" value="ENW72226.1"/>
    <property type="molecule type" value="Genomic_DNA"/>
</dbReference>
<dbReference type="SUPFAM" id="SSF54416">
    <property type="entry name" value="Amine oxidase N-terminal region"/>
    <property type="match status" value="2"/>
</dbReference>
<dbReference type="InterPro" id="IPR015802">
    <property type="entry name" value="Cu_amine_oxidase_N3"/>
</dbReference>
<comment type="caution">
    <text evidence="12">The sequence shown here is derived from an EMBL/GenBank/DDBJ whole genome shotgun (WGS) entry which is preliminary data.</text>
</comment>
<feature type="chain" id="PRO_5004146504" description="Amine oxidase" evidence="7">
    <location>
        <begin position="34"/>
        <end position="387"/>
    </location>
</feature>
<dbReference type="InterPro" id="IPR015800">
    <property type="entry name" value="Cu_amine_oxidase_N2"/>
</dbReference>
<evidence type="ECO:0000256" key="1">
    <source>
        <dbReference type="ARBA" id="ARBA00007983"/>
    </source>
</evidence>
<keyword evidence="2 6" id="KW-0479">Metal-binding</keyword>
<dbReference type="InterPro" id="IPR016182">
    <property type="entry name" value="Cu_amine_oxidase_N-reg"/>
</dbReference>
<evidence type="ECO:0000256" key="2">
    <source>
        <dbReference type="ARBA" id="ARBA00022723"/>
    </source>
</evidence>
<gene>
    <name evidence="12" type="ORF">F913_02234</name>
</gene>
<dbReference type="Gene3D" id="3.30.457.10">
    <property type="entry name" value="Copper amine oxidase-like, N-terminal domain"/>
    <property type="match status" value="1"/>
</dbReference>
<protein>
    <recommendedName>
        <fullName evidence="6">Amine oxidase</fullName>
        <ecNumber evidence="6">1.4.3.-</ecNumber>
    </recommendedName>
</protein>
<dbReference type="PATRIC" id="fig|1217629.3.peg.2158"/>
<dbReference type="GO" id="GO:0008131">
    <property type="term" value="F:primary methylamine oxidase activity"/>
    <property type="evidence" value="ECO:0007669"/>
    <property type="project" value="InterPro"/>
</dbReference>
<dbReference type="EC" id="1.4.3.-" evidence="6"/>
<dbReference type="PANTHER" id="PTHR10638">
    <property type="entry name" value="COPPER AMINE OXIDASE"/>
    <property type="match status" value="1"/>
</dbReference>
<evidence type="ECO:0000256" key="4">
    <source>
        <dbReference type="ARBA" id="ARBA00023002"/>
    </source>
</evidence>
<keyword evidence="3 6" id="KW-0801">TPQ</keyword>
<feature type="signal peptide" evidence="7">
    <location>
        <begin position="1"/>
        <end position="33"/>
    </location>
</feature>
<dbReference type="PANTHER" id="PTHR10638:SF41">
    <property type="entry name" value="AMINE OXIDASE"/>
    <property type="match status" value="1"/>
</dbReference>
<reference evidence="12 13" key="1">
    <citation type="submission" date="2013-02" db="EMBL/GenBank/DDBJ databases">
        <title>The Genome Sequence of Acinetobacter baumannii NIPH 80.</title>
        <authorList>
            <consortium name="The Broad Institute Genome Sequencing Platform"/>
            <consortium name="The Broad Institute Genome Sequencing Center for Infectious Disease"/>
            <person name="Cerqueira G."/>
            <person name="Feldgarden M."/>
            <person name="Courvalin P."/>
            <person name="Perichon B."/>
            <person name="Grillot-Courvalin C."/>
            <person name="Clermont D."/>
            <person name="Rocha E."/>
            <person name="Yoon E.-J."/>
            <person name="Nemec A."/>
            <person name="Walker B."/>
            <person name="Young S.K."/>
            <person name="Zeng Q."/>
            <person name="Gargeya S."/>
            <person name="Fitzgerald M."/>
            <person name="Haas B."/>
            <person name="Abouelleil A."/>
            <person name="Alvarado L."/>
            <person name="Arachchi H.M."/>
            <person name="Berlin A.M."/>
            <person name="Chapman S.B."/>
            <person name="Dewar J."/>
            <person name="Goldberg J."/>
            <person name="Griggs A."/>
            <person name="Gujja S."/>
            <person name="Hansen M."/>
            <person name="Howarth C."/>
            <person name="Imamovic A."/>
            <person name="Larimer J."/>
            <person name="McCowan C."/>
            <person name="Murphy C."/>
            <person name="Neiman D."/>
            <person name="Pearson M."/>
            <person name="Priest M."/>
            <person name="Roberts A."/>
            <person name="Saif S."/>
            <person name="Shea T."/>
            <person name="Sisk P."/>
            <person name="Sykes S."/>
            <person name="Wortman J."/>
            <person name="Nusbaum C."/>
            <person name="Birren B."/>
        </authorList>
    </citation>
    <scope>NUCLEOTIDE SEQUENCE [LARGE SCALE GENOMIC DNA]</scope>
    <source>
        <strain evidence="12 13">NIPH 80</strain>
    </source>
</reference>
<evidence type="ECO:0000259" key="8">
    <source>
        <dbReference type="Pfam" id="PF01179"/>
    </source>
</evidence>
<feature type="domain" description="Copper amine oxidase N3-terminal" evidence="10">
    <location>
        <begin position="219"/>
        <end position="320"/>
    </location>
</feature>
<feature type="domain" description="Copper amine oxidase catalytic" evidence="8">
    <location>
        <begin position="339"/>
        <end position="379"/>
    </location>
</feature>
<evidence type="ECO:0000313" key="12">
    <source>
        <dbReference type="EMBL" id="ENW72226.1"/>
    </source>
</evidence>
<dbReference type="Gene3D" id="2.70.98.20">
    <property type="entry name" value="Copper amine oxidase, catalytic domain"/>
    <property type="match status" value="1"/>
</dbReference>
<dbReference type="Proteomes" id="UP000013021">
    <property type="component" value="Unassembled WGS sequence"/>
</dbReference>
<organism evidence="12 13">
    <name type="scientific">Acinetobacter baumannii NIPH 80</name>
    <dbReference type="NCBI Taxonomy" id="1217629"/>
    <lineage>
        <taxon>Bacteria</taxon>
        <taxon>Pseudomonadati</taxon>
        <taxon>Pseudomonadota</taxon>
        <taxon>Gammaproteobacteria</taxon>
        <taxon>Moraxellales</taxon>
        <taxon>Moraxellaceae</taxon>
        <taxon>Acinetobacter</taxon>
        <taxon>Acinetobacter calcoaceticus/baumannii complex</taxon>
    </lineage>
</organism>
<dbReference type="GO" id="GO:0005507">
    <property type="term" value="F:copper ion binding"/>
    <property type="evidence" value="ECO:0007669"/>
    <property type="project" value="InterPro"/>
</dbReference>
<evidence type="ECO:0000256" key="5">
    <source>
        <dbReference type="ARBA" id="ARBA00023008"/>
    </source>
</evidence>
<dbReference type="GO" id="GO:0048038">
    <property type="term" value="F:quinone binding"/>
    <property type="evidence" value="ECO:0007669"/>
    <property type="project" value="InterPro"/>
</dbReference>
<feature type="domain" description="Copper amine oxidase N2-terminal" evidence="9">
    <location>
        <begin position="127"/>
        <end position="211"/>
    </location>
</feature>
<evidence type="ECO:0000259" key="11">
    <source>
        <dbReference type="Pfam" id="PF07833"/>
    </source>
</evidence>
<dbReference type="SUPFAM" id="SSF55383">
    <property type="entry name" value="Copper amine oxidase, domain N"/>
    <property type="match status" value="1"/>
</dbReference>
<evidence type="ECO:0000256" key="3">
    <source>
        <dbReference type="ARBA" id="ARBA00022772"/>
    </source>
</evidence>
<feature type="domain" description="Copper amine oxidase-like N-terminal" evidence="11">
    <location>
        <begin position="39"/>
        <end position="113"/>
    </location>
</feature>
<comment type="similarity">
    <text evidence="1 6">Belongs to the copper/topaquinone oxidase family.</text>
</comment>
<comment type="PTM">
    <text evidence="6">Topaquinone (TPQ) is generated by copper-dependent autoxidation of a specific tyrosyl residue.</text>
</comment>
<comment type="cofactor">
    <cofactor evidence="6">
        <name>Cu cation</name>
        <dbReference type="ChEBI" id="CHEBI:23378"/>
    </cofactor>
    <text evidence="6">Contains 1 topaquinone per subunit.</text>
</comment>
<dbReference type="HOGENOM" id="CLU_011500_5_0_6"/>
<sequence length="387" mass="43540">MRKQRLLNDIQKILALNLSIAASFWGLNTQAFAHGGKADMVSLYQNMSEQGAKVVKDDFTNTYTITKGSMVVRAKPNSNQVLVNGKPLKLSVPLLIKDGKPVIGKDFFNEVFQSGLDQTFKIENTFHPLNSLNSDEIKKTFDVINHSKYAYKNMRFAELKLKEPEKAKVWDYFINHKDFKEDRIASFILLKGNQAIEGEVNLNTQQVTKWNVLKDTHGMVLLDNFEAVQRVIETSKEYQDALRKRGITDVKKVIATPLTVGYFGGKDGLDKQLNILKVVAYLDVGDGNYWAHPIENLVAVVDLDKEKIIKIEEGAIIPVPMANRPYMSNKPVASKLKPLNITEPEGKNFSITGQTIHWGNWCLHVALDSRVGLQLSTVTGFVAQTYL</sequence>
<dbReference type="SUPFAM" id="SSF49998">
    <property type="entry name" value="Amine oxidase catalytic domain"/>
    <property type="match status" value="1"/>
</dbReference>
<name>N9L189_ACIBA</name>
<dbReference type="Pfam" id="PF02727">
    <property type="entry name" value="Cu_amine_oxidN2"/>
    <property type="match status" value="1"/>
</dbReference>
<dbReference type="GO" id="GO:0009308">
    <property type="term" value="P:amine metabolic process"/>
    <property type="evidence" value="ECO:0007669"/>
    <property type="project" value="UniProtKB-UniRule"/>
</dbReference>
<evidence type="ECO:0000259" key="10">
    <source>
        <dbReference type="Pfam" id="PF02728"/>
    </source>
</evidence>
<dbReference type="InterPro" id="IPR012854">
    <property type="entry name" value="Cu_amine_oxidase-like_N"/>
</dbReference>